<evidence type="ECO:0000256" key="1">
    <source>
        <dbReference type="SAM" id="MobiDB-lite"/>
    </source>
</evidence>
<feature type="compositionally biased region" description="Basic and acidic residues" evidence="1">
    <location>
        <begin position="109"/>
        <end position="130"/>
    </location>
</feature>
<name>A0A420H877_9PEZI</name>
<reference evidence="2 3" key="1">
    <citation type="journal article" date="2018" name="BMC Genomics">
        <title>Comparative genome analyses reveal sequence features reflecting distinct modes of host-adaptation between dicot and monocot powdery mildew.</title>
        <authorList>
            <person name="Wu Y."/>
            <person name="Ma X."/>
            <person name="Pan Z."/>
            <person name="Kale S.D."/>
            <person name="Song Y."/>
            <person name="King H."/>
            <person name="Zhang Q."/>
            <person name="Presley C."/>
            <person name="Deng X."/>
            <person name="Wei C.I."/>
            <person name="Xiao S."/>
        </authorList>
    </citation>
    <scope>NUCLEOTIDE SEQUENCE [LARGE SCALE GENOMIC DNA]</scope>
    <source>
        <strain evidence="2">UMSG3</strain>
    </source>
</reference>
<feature type="compositionally biased region" description="Low complexity" evidence="1">
    <location>
        <begin position="1"/>
        <end position="24"/>
    </location>
</feature>
<proteinExistence type="predicted"/>
<protein>
    <submittedName>
        <fullName evidence="2">Uncharacterized protein</fullName>
    </submittedName>
</protein>
<evidence type="ECO:0000313" key="2">
    <source>
        <dbReference type="EMBL" id="RKF53636.1"/>
    </source>
</evidence>
<feature type="region of interest" description="Disordered" evidence="1">
    <location>
        <begin position="1"/>
        <end position="30"/>
    </location>
</feature>
<evidence type="ECO:0000313" key="3">
    <source>
        <dbReference type="Proteomes" id="UP000283383"/>
    </source>
</evidence>
<gene>
    <name evidence="2" type="ORF">GcM3_217039</name>
</gene>
<dbReference type="EMBL" id="MCBQ01021709">
    <property type="protein sequence ID" value="RKF53636.1"/>
    <property type="molecule type" value="Genomic_DNA"/>
</dbReference>
<keyword evidence="3" id="KW-1185">Reference proteome</keyword>
<accession>A0A420H877</accession>
<dbReference type="Proteomes" id="UP000283383">
    <property type="component" value="Unassembled WGS sequence"/>
</dbReference>
<organism evidence="2 3">
    <name type="scientific">Golovinomyces cichoracearum</name>
    <dbReference type="NCBI Taxonomy" id="62708"/>
    <lineage>
        <taxon>Eukaryota</taxon>
        <taxon>Fungi</taxon>
        <taxon>Dikarya</taxon>
        <taxon>Ascomycota</taxon>
        <taxon>Pezizomycotina</taxon>
        <taxon>Leotiomycetes</taxon>
        <taxon>Erysiphales</taxon>
        <taxon>Erysiphaceae</taxon>
        <taxon>Golovinomyces</taxon>
    </lineage>
</organism>
<comment type="caution">
    <text evidence="2">The sequence shown here is derived from an EMBL/GenBank/DDBJ whole genome shotgun (WGS) entry which is preliminary data.</text>
</comment>
<dbReference type="AlphaFoldDB" id="A0A420H877"/>
<sequence>MRIQVPGNSGSSSPSSQNTQSSESFYSIIDSLETQSNNSLPEPSILQVNLVDMDITMEQASSSNEQTTSLSPDDLRRLTILLNAIKNAPKETQNFLDDLIEGRDSVLPTRNRDYQEASSDKLFKKSEIQKKNRKEK</sequence>
<feature type="region of interest" description="Disordered" evidence="1">
    <location>
        <begin position="109"/>
        <end position="136"/>
    </location>
</feature>